<sequence length="318" mass="36430">MKRKKGKIAIFILIILFSYVILDNRYTLIFLQQLKAKHELAVSGENSLYQEIVAKAKEYEIPPENAEIHRVWKKTPGYNGRSVDIDASYKRMKKKGSFDPKLLVFKQIPPSVHLNDLPNEAIYRGHPDKPMVSFLINVAWGNEYLPKMLAVLKKHHVKATFFLEGRWVKENPELAKMIVESGHEIGNHSYSHPDMARLPSARIRQEMEETNKIIKATTGKNVKWFAPPSGSFRKEVVDIAADMNMETIMWSVDTIDWQKPRPETLINRVMSKIHNGAMILMHPTSSTAESLDSLIKKIKEKNLSIGSLSSLLDEKRLD</sequence>
<dbReference type="EMBL" id="LWBR01000007">
    <property type="protein sequence ID" value="KZN97645.1"/>
    <property type="molecule type" value="Genomic_DNA"/>
</dbReference>
<evidence type="ECO:0000313" key="2">
    <source>
        <dbReference type="EMBL" id="KZN97645.1"/>
    </source>
</evidence>
<dbReference type="AlphaFoldDB" id="A0A161YUR8"/>
<dbReference type="NCBIfam" id="TIGR02873">
    <property type="entry name" value="spore_ylxY"/>
    <property type="match status" value="1"/>
</dbReference>
<dbReference type="RefSeq" id="WP_063386711.1">
    <property type="nucleotide sequence ID" value="NZ_LWBR01000007.1"/>
</dbReference>
<dbReference type="PROSITE" id="PS51677">
    <property type="entry name" value="NODB"/>
    <property type="match status" value="1"/>
</dbReference>
<gene>
    <name evidence="2" type="ORF">AZI98_02450</name>
</gene>
<reference evidence="2 3" key="1">
    <citation type="submission" date="2016-04" db="EMBL/GenBank/DDBJ databases">
        <title>Draft genome sequence of Aeribacillus pallidus 8m3 from petroleum reservoir.</title>
        <authorList>
            <person name="Poltaraus A.B."/>
            <person name="Nazina T.N."/>
            <person name="Tourova T.P."/>
            <person name="Malakho S.M."/>
            <person name="Korshunova A.V."/>
            <person name="Sokolova D.S."/>
        </authorList>
    </citation>
    <scope>NUCLEOTIDE SEQUENCE [LARGE SCALE GENOMIC DNA]</scope>
    <source>
        <strain evidence="2 3">8m3</strain>
    </source>
</reference>
<dbReference type="SUPFAM" id="SSF88713">
    <property type="entry name" value="Glycoside hydrolase/deacetylase"/>
    <property type="match status" value="1"/>
</dbReference>
<protein>
    <recommendedName>
        <fullName evidence="1">NodB homology domain-containing protein</fullName>
    </recommendedName>
</protein>
<comment type="caution">
    <text evidence="2">The sequence shown here is derived from an EMBL/GenBank/DDBJ whole genome shotgun (WGS) entry which is preliminary data.</text>
</comment>
<dbReference type="GO" id="GO:0005975">
    <property type="term" value="P:carbohydrate metabolic process"/>
    <property type="evidence" value="ECO:0007669"/>
    <property type="project" value="InterPro"/>
</dbReference>
<dbReference type="InterPro" id="IPR002509">
    <property type="entry name" value="NODB_dom"/>
</dbReference>
<dbReference type="OrthoDB" id="9812065at2"/>
<dbReference type="STRING" id="33936.AZI98_02450"/>
<organism evidence="2 3">
    <name type="scientific">Aeribacillus pallidus</name>
    <dbReference type="NCBI Taxonomy" id="33936"/>
    <lineage>
        <taxon>Bacteria</taxon>
        <taxon>Bacillati</taxon>
        <taxon>Bacillota</taxon>
        <taxon>Bacilli</taxon>
        <taxon>Bacillales</taxon>
        <taxon>Bacillaceae</taxon>
        <taxon>Aeribacillus</taxon>
    </lineage>
</organism>
<dbReference type="PANTHER" id="PTHR10587:SF80">
    <property type="entry name" value="CHITOOLIGOSACCHARIDE DEACETYLASE"/>
    <property type="match status" value="1"/>
</dbReference>
<dbReference type="Proteomes" id="UP000076476">
    <property type="component" value="Unassembled WGS sequence"/>
</dbReference>
<dbReference type="Pfam" id="PF01522">
    <property type="entry name" value="Polysacc_deac_1"/>
    <property type="match status" value="1"/>
</dbReference>
<proteinExistence type="predicted"/>
<dbReference type="InterPro" id="IPR014228">
    <property type="entry name" value="Spore_polysacc_deacetyl_YlxY"/>
</dbReference>
<dbReference type="InterPro" id="IPR050248">
    <property type="entry name" value="Polysacc_deacetylase_ArnD"/>
</dbReference>
<dbReference type="Gene3D" id="3.20.20.370">
    <property type="entry name" value="Glycoside hydrolase/deacetylase"/>
    <property type="match status" value="1"/>
</dbReference>
<dbReference type="GO" id="GO:0016810">
    <property type="term" value="F:hydrolase activity, acting on carbon-nitrogen (but not peptide) bonds"/>
    <property type="evidence" value="ECO:0007669"/>
    <property type="project" value="InterPro"/>
</dbReference>
<evidence type="ECO:0000313" key="3">
    <source>
        <dbReference type="Proteomes" id="UP000076476"/>
    </source>
</evidence>
<accession>A0A161YUR8</accession>
<name>A0A161YUR8_9BACI</name>
<keyword evidence="3" id="KW-1185">Reference proteome</keyword>
<dbReference type="InterPro" id="IPR011330">
    <property type="entry name" value="Glyco_hydro/deAcase_b/a-brl"/>
</dbReference>
<dbReference type="GO" id="GO:0016020">
    <property type="term" value="C:membrane"/>
    <property type="evidence" value="ECO:0007669"/>
    <property type="project" value="TreeGrafter"/>
</dbReference>
<dbReference type="CDD" id="cd10950">
    <property type="entry name" value="CE4_BsYlxY_like"/>
    <property type="match status" value="1"/>
</dbReference>
<evidence type="ECO:0000259" key="1">
    <source>
        <dbReference type="PROSITE" id="PS51677"/>
    </source>
</evidence>
<dbReference type="PANTHER" id="PTHR10587">
    <property type="entry name" value="GLYCOSYL TRANSFERASE-RELATED"/>
    <property type="match status" value="1"/>
</dbReference>
<feature type="domain" description="NodB homology" evidence="1">
    <location>
        <begin position="130"/>
        <end position="306"/>
    </location>
</feature>